<sequence>MRAVPLLSALALLAACTGSGRPVGDSVNERLARTVVTPVLQNYMPTPQAQAATDCVIGQATPMELHNLAKDFGVRAGTLTVQNVATILRRPATAECLRARGIGPIAG</sequence>
<evidence type="ECO:0008006" key="3">
    <source>
        <dbReference type="Google" id="ProtNLM"/>
    </source>
</evidence>
<accession>A0ABU8BU24</accession>
<evidence type="ECO:0000313" key="2">
    <source>
        <dbReference type="Proteomes" id="UP001431963"/>
    </source>
</evidence>
<reference evidence="1" key="1">
    <citation type="submission" date="2024-02" db="EMBL/GenBank/DDBJ databases">
        <title>Genome sequences of strain Gemmobacter sp. JM10B15.</title>
        <authorList>
            <person name="Zhang M."/>
        </authorList>
    </citation>
    <scope>NUCLEOTIDE SEQUENCE</scope>
    <source>
        <strain evidence="1">JM10B15</strain>
    </source>
</reference>
<keyword evidence="2" id="KW-1185">Reference proteome</keyword>
<proteinExistence type="predicted"/>
<dbReference type="EMBL" id="JBALHR010000004">
    <property type="protein sequence ID" value="MEH7828209.1"/>
    <property type="molecule type" value="Genomic_DNA"/>
</dbReference>
<dbReference type="RefSeq" id="WP_335421948.1">
    <property type="nucleotide sequence ID" value="NZ_JBALHR010000004.1"/>
</dbReference>
<gene>
    <name evidence="1" type="ORF">V6590_08605</name>
</gene>
<dbReference type="Proteomes" id="UP001431963">
    <property type="component" value="Unassembled WGS sequence"/>
</dbReference>
<dbReference type="PROSITE" id="PS51257">
    <property type="entry name" value="PROKAR_LIPOPROTEIN"/>
    <property type="match status" value="1"/>
</dbReference>
<evidence type="ECO:0000313" key="1">
    <source>
        <dbReference type="EMBL" id="MEH7828209.1"/>
    </source>
</evidence>
<organism evidence="1 2">
    <name type="scientific">Gemmobacter denitrificans</name>
    <dbReference type="NCBI Taxonomy" id="3123040"/>
    <lineage>
        <taxon>Bacteria</taxon>
        <taxon>Pseudomonadati</taxon>
        <taxon>Pseudomonadota</taxon>
        <taxon>Alphaproteobacteria</taxon>
        <taxon>Rhodobacterales</taxon>
        <taxon>Paracoccaceae</taxon>
        <taxon>Gemmobacter</taxon>
    </lineage>
</organism>
<name>A0ABU8BU24_9RHOB</name>
<comment type="caution">
    <text evidence="1">The sequence shown here is derived from an EMBL/GenBank/DDBJ whole genome shotgun (WGS) entry which is preliminary data.</text>
</comment>
<protein>
    <recommendedName>
        <fullName evidence="3">Succinate dehydrogenase</fullName>
    </recommendedName>
</protein>